<protein>
    <submittedName>
        <fullName evidence="1">Uncharacterized protein</fullName>
    </submittedName>
</protein>
<dbReference type="Proteomes" id="UP000217790">
    <property type="component" value="Unassembled WGS sequence"/>
</dbReference>
<evidence type="ECO:0000313" key="1">
    <source>
        <dbReference type="EMBL" id="PBL01774.1"/>
    </source>
</evidence>
<sequence>MEPVYHQPSPTEQPFVRLSVDKPTRIRAPKSASGDPLNVVHTLRVASPSLQRRPPSLMHVLSNNRHDPHLPPARPISPSRSKLIIARPSISSVLCIQWTAYLKLDVTYGLAVGCMDYANSKEGKYPMLASSASTSVKLASSLTLAPASELSTYELAVEGMDYREEGKKQTVRMAQVFTISVHVPLEPQVRHLSIIRRENTIHSLVAYSGRSTFGVRGGHPFQGSFNRNPPVEDERKVNQGKHLKLSTYPACTNSSRDDVLR</sequence>
<reference evidence="2" key="1">
    <citation type="journal article" date="2017" name="Nat. Ecol. Evol.">
        <title>Genome expansion and lineage-specific genetic innovations in the forest pathogenic fungi Armillaria.</title>
        <authorList>
            <person name="Sipos G."/>
            <person name="Prasanna A.N."/>
            <person name="Walter M.C."/>
            <person name="O'Connor E."/>
            <person name="Balint B."/>
            <person name="Krizsan K."/>
            <person name="Kiss B."/>
            <person name="Hess J."/>
            <person name="Varga T."/>
            <person name="Slot J."/>
            <person name="Riley R."/>
            <person name="Boka B."/>
            <person name="Rigling D."/>
            <person name="Barry K."/>
            <person name="Lee J."/>
            <person name="Mihaltcheva S."/>
            <person name="LaButti K."/>
            <person name="Lipzen A."/>
            <person name="Waldron R."/>
            <person name="Moloney N.M."/>
            <person name="Sperisen C."/>
            <person name="Kredics L."/>
            <person name="Vagvoelgyi C."/>
            <person name="Patrignani A."/>
            <person name="Fitzpatrick D."/>
            <person name="Nagy I."/>
            <person name="Doyle S."/>
            <person name="Anderson J.B."/>
            <person name="Grigoriev I.V."/>
            <person name="Gueldener U."/>
            <person name="Muensterkoetter M."/>
            <person name="Nagy L.G."/>
        </authorList>
    </citation>
    <scope>NUCLEOTIDE SEQUENCE [LARGE SCALE GENOMIC DNA]</scope>
    <source>
        <strain evidence="2">Ar21-2</strain>
    </source>
</reference>
<name>A0A2H3EPP3_ARMGA</name>
<dbReference type="AlphaFoldDB" id="A0A2H3EPP3"/>
<keyword evidence="2" id="KW-1185">Reference proteome</keyword>
<accession>A0A2H3EPP3</accession>
<dbReference type="EMBL" id="KZ293645">
    <property type="protein sequence ID" value="PBL01774.1"/>
    <property type="molecule type" value="Genomic_DNA"/>
</dbReference>
<gene>
    <name evidence="1" type="ORF">ARMGADRAFT_1158460</name>
</gene>
<proteinExistence type="predicted"/>
<evidence type="ECO:0000313" key="2">
    <source>
        <dbReference type="Proteomes" id="UP000217790"/>
    </source>
</evidence>
<organism evidence="1 2">
    <name type="scientific">Armillaria gallica</name>
    <name type="common">Bulbous honey fungus</name>
    <name type="synonym">Armillaria bulbosa</name>
    <dbReference type="NCBI Taxonomy" id="47427"/>
    <lineage>
        <taxon>Eukaryota</taxon>
        <taxon>Fungi</taxon>
        <taxon>Dikarya</taxon>
        <taxon>Basidiomycota</taxon>
        <taxon>Agaricomycotina</taxon>
        <taxon>Agaricomycetes</taxon>
        <taxon>Agaricomycetidae</taxon>
        <taxon>Agaricales</taxon>
        <taxon>Marasmiineae</taxon>
        <taxon>Physalacriaceae</taxon>
        <taxon>Armillaria</taxon>
    </lineage>
</organism>
<dbReference type="InParanoid" id="A0A2H3EPP3"/>